<proteinExistence type="predicted"/>
<evidence type="ECO:0000313" key="2">
    <source>
        <dbReference type="Proteomes" id="UP000269883"/>
    </source>
</evidence>
<accession>A0A2Z6AVZ9</accession>
<dbReference type="EMBL" id="AP017378">
    <property type="protein sequence ID" value="BBD07414.1"/>
    <property type="molecule type" value="Genomic_DNA"/>
</dbReference>
<dbReference type="AlphaFoldDB" id="A0A2Z6AVZ9"/>
<gene>
    <name evidence="1" type="ORF">DFE_0688</name>
</gene>
<evidence type="ECO:0000313" key="1">
    <source>
        <dbReference type="EMBL" id="BBD07414.1"/>
    </source>
</evidence>
<reference evidence="1 2" key="1">
    <citation type="journal article" date="2018" name="Sci. Adv.">
        <title>Multi-heme cytochromes provide a pathway for survival in energy-limited environments.</title>
        <authorList>
            <person name="Deng X."/>
            <person name="Dohmae N."/>
            <person name="Nealson K.H."/>
            <person name="Hashimoto K."/>
            <person name="Okamoto A."/>
        </authorList>
    </citation>
    <scope>NUCLEOTIDE SEQUENCE [LARGE SCALE GENOMIC DNA]</scope>
    <source>
        <strain evidence="1 2">IS5</strain>
    </source>
</reference>
<organism evidence="1 2">
    <name type="scientific">Desulfovibrio ferrophilus</name>
    <dbReference type="NCBI Taxonomy" id="241368"/>
    <lineage>
        <taxon>Bacteria</taxon>
        <taxon>Pseudomonadati</taxon>
        <taxon>Thermodesulfobacteriota</taxon>
        <taxon>Desulfovibrionia</taxon>
        <taxon>Desulfovibrionales</taxon>
        <taxon>Desulfovibrionaceae</taxon>
        <taxon>Desulfovibrio</taxon>
    </lineage>
</organism>
<dbReference type="Proteomes" id="UP000269883">
    <property type="component" value="Chromosome"/>
</dbReference>
<dbReference type="KEGG" id="dfl:DFE_0688"/>
<protein>
    <submittedName>
        <fullName evidence="1">Uncharacterized protein</fullName>
    </submittedName>
</protein>
<sequence length="149" mass="17090">MDQDKGDCMPQVAARVSDEHEQWLKEYFRTKSAGAEFVVPWAVDTFFRSINAVRGQFSTAELKTVLEAHKDVKLLPDQSRLAYLQLRVQDACELNMTHTKYGASKANLEAKLKRLNDTQAAALMIWATAFWVSKEQKESDMEEYVRQIS</sequence>
<keyword evidence="2" id="KW-1185">Reference proteome</keyword>
<name>A0A2Z6AVZ9_9BACT</name>